<comment type="caution">
    <text evidence="1">The sequence shown here is derived from an EMBL/GenBank/DDBJ whole genome shotgun (WGS) entry which is preliminary data.</text>
</comment>
<evidence type="ECO:0000313" key="2">
    <source>
        <dbReference type="Proteomes" id="UP001159363"/>
    </source>
</evidence>
<name>A0ABQ9GWH8_9NEOP</name>
<evidence type="ECO:0000313" key="1">
    <source>
        <dbReference type="EMBL" id="KAJ8876376.1"/>
    </source>
</evidence>
<gene>
    <name evidence="1" type="ORF">PR048_020821</name>
</gene>
<sequence>MKHVIYWCAQAWKKVNSSTLEKWWNKLFDGLVLSDDAEEEENLHILLENIPGCENIEESEISDWINSDVSELDFTEQDIVDMDLQKRREQEK</sequence>
<evidence type="ECO:0008006" key="3">
    <source>
        <dbReference type="Google" id="ProtNLM"/>
    </source>
</evidence>
<reference evidence="1 2" key="1">
    <citation type="submission" date="2023-02" db="EMBL/GenBank/DDBJ databases">
        <title>LHISI_Scaffold_Assembly.</title>
        <authorList>
            <person name="Stuart O.P."/>
            <person name="Cleave R."/>
            <person name="Magrath M.J.L."/>
            <person name="Mikheyev A.S."/>
        </authorList>
    </citation>
    <scope>NUCLEOTIDE SEQUENCE [LARGE SCALE GENOMIC DNA]</scope>
    <source>
        <strain evidence="1">Daus_M_001</strain>
        <tissue evidence="1">Leg muscle</tissue>
    </source>
</reference>
<dbReference type="EMBL" id="JARBHB010000008">
    <property type="protein sequence ID" value="KAJ8876376.1"/>
    <property type="molecule type" value="Genomic_DNA"/>
</dbReference>
<proteinExistence type="predicted"/>
<dbReference type="Proteomes" id="UP001159363">
    <property type="component" value="Chromosome 7"/>
</dbReference>
<keyword evidence="2" id="KW-1185">Reference proteome</keyword>
<accession>A0ABQ9GWH8</accession>
<protein>
    <recommendedName>
        <fullName evidence="3">DDE-1 domain-containing protein</fullName>
    </recommendedName>
</protein>
<organism evidence="1 2">
    <name type="scientific">Dryococelus australis</name>
    <dbReference type="NCBI Taxonomy" id="614101"/>
    <lineage>
        <taxon>Eukaryota</taxon>
        <taxon>Metazoa</taxon>
        <taxon>Ecdysozoa</taxon>
        <taxon>Arthropoda</taxon>
        <taxon>Hexapoda</taxon>
        <taxon>Insecta</taxon>
        <taxon>Pterygota</taxon>
        <taxon>Neoptera</taxon>
        <taxon>Polyneoptera</taxon>
        <taxon>Phasmatodea</taxon>
        <taxon>Verophasmatodea</taxon>
        <taxon>Anareolatae</taxon>
        <taxon>Phasmatidae</taxon>
        <taxon>Eurycanthinae</taxon>
        <taxon>Dryococelus</taxon>
    </lineage>
</organism>